<evidence type="ECO:0000313" key="5">
    <source>
        <dbReference type="EMBL" id="SVB92294.1"/>
    </source>
</evidence>
<dbReference type="Gene3D" id="3.40.228.10">
    <property type="entry name" value="Dimethylsulfoxide Reductase, domain 2"/>
    <property type="match status" value="1"/>
</dbReference>
<dbReference type="Pfam" id="PF00384">
    <property type="entry name" value="Molybdopterin"/>
    <property type="match status" value="1"/>
</dbReference>
<accession>A0A382HY19</accession>
<keyword evidence="2" id="KW-0408">Iron</keyword>
<proteinExistence type="predicted"/>
<dbReference type="AlphaFoldDB" id="A0A382HY19"/>
<dbReference type="GO" id="GO:0016491">
    <property type="term" value="F:oxidoreductase activity"/>
    <property type="evidence" value="ECO:0007669"/>
    <property type="project" value="InterPro"/>
</dbReference>
<evidence type="ECO:0000259" key="4">
    <source>
        <dbReference type="PROSITE" id="PS51669"/>
    </source>
</evidence>
<feature type="domain" description="4Fe-4S Mo/W bis-MGD-type" evidence="4">
    <location>
        <begin position="13"/>
        <end position="70"/>
    </location>
</feature>
<dbReference type="InterPro" id="IPR006656">
    <property type="entry name" value="Mopterin_OxRdtase"/>
</dbReference>
<evidence type="ECO:0000256" key="3">
    <source>
        <dbReference type="ARBA" id="ARBA00023014"/>
    </source>
</evidence>
<keyword evidence="1" id="KW-0479">Metal-binding</keyword>
<organism evidence="5">
    <name type="scientific">marine metagenome</name>
    <dbReference type="NCBI Taxonomy" id="408172"/>
    <lineage>
        <taxon>unclassified sequences</taxon>
        <taxon>metagenomes</taxon>
        <taxon>ecological metagenomes</taxon>
    </lineage>
</organism>
<dbReference type="PROSITE" id="PS51669">
    <property type="entry name" value="4FE4S_MOW_BIS_MGD"/>
    <property type="match status" value="1"/>
</dbReference>
<protein>
    <recommendedName>
        <fullName evidence="4">4Fe-4S Mo/W bis-MGD-type domain-containing protein</fullName>
    </recommendedName>
</protein>
<gene>
    <name evidence="5" type="ORF">METZ01_LOCUS245148</name>
</gene>
<dbReference type="EMBL" id="UINC01064033">
    <property type="protein sequence ID" value="SVB92294.1"/>
    <property type="molecule type" value="Genomic_DNA"/>
</dbReference>
<dbReference type="PANTHER" id="PTHR43742:SF6">
    <property type="entry name" value="OXIDOREDUCTASE YYAE-RELATED"/>
    <property type="match status" value="1"/>
</dbReference>
<dbReference type="Pfam" id="PF04879">
    <property type="entry name" value="Molybdop_Fe4S4"/>
    <property type="match status" value="1"/>
</dbReference>
<dbReference type="InterPro" id="IPR050612">
    <property type="entry name" value="Prok_Mopterin_Oxidored"/>
</dbReference>
<evidence type="ECO:0000256" key="2">
    <source>
        <dbReference type="ARBA" id="ARBA00023004"/>
    </source>
</evidence>
<dbReference type="SUPFAM" id="SSF53706">
    <property type="entry name" value="Formate dehydrogenase/DMSO reductase, domains 1-3"/>
    <property type="match status" value="1"/>
</dbReference>
<keyword evidence="3" id="KW-0411">Iron-sulfur</keyword>
<dbReference type="GO" id="GO:0051536">
    <property type="term" value="F:iron-sulfur cluster binding"/>
    <property type="evidence" value="ECO:0007669"/>
    <property type="project" value="UniProtKB-KW"/>
</dbReference>
<dbReference type="InterPro" id="IPR006963">
    <property type="entry name" value="Mopterin_OxRdtase_4Fe-4S_dom"/>
</dbReference>
<dbReference type="SMART" id="SM00926">
    <property type="entry name" value="Molybdop_Fe4S4"/>
    <property type="match status" value="1"/>
</dbReference>
<dbReference type="GO" id="GO:0046872">
    <property type="term" value="F:metal ion binding"/>
    <property type="evidence" value="ECO:0007669"/>
    <property type="project" value="UniProtKB-KW"/>
</dbReference>
<dbReference type="Gene3D" id="3.40.50.740">
    <property type="match status" value="1"/>
</dbReference>
<name>A0A382HY19_9ZZZZ</name>
<reference evidence="5" key="1">
    <citation type="submission" date="2018-05" db="EMBL/GenBank/DDBJ databases">
        <authorList>
            <person name="Lanie J.A."/>
            <person name="Ng W.-L."/>
            <person name="Kazmierczak K.M."/>
            <person name="Andrzejewski T.M."/>
            <person name="Davidsen T.M."/>
            <person name="Wayne K.J."/>
            <person name="Tettelin H."/>
            <person name="Glass J.I."/>
            <person name="Rusch D."/>
            <person name="Podicherti R."/>
            <person name="Tsui H.-C.T."/>
            <person name="Winkler M.E."/>
        </authorList>
    </citation>
    <scope>NUCLEOTIDE SEQUENCE</scope>
</reference>
<dbReference type="Gene3D" id="2.20.25.90">
    <property type="entry name" value="ADC-like domains"/>
    <property type="match status" value="1"/>
</dbReference>
<dbReference type="PANTHER" id="PTHR43742">
    <property type="entry name" value="TRIMETHYLAMINE-N-OXIDE REDUCTASE"/>
    <property type="match status" value="1"/>
</dbReference>
<sequence length="405" mass="44390">MLVSKREEDTWGGSTVETACPLDCPDTCSLSVSVERGQITNIDQSKRHDLTGGFICSKVRRFADRVYGVNRLHHPGIVKGTKGGGQFERASWDNALETIAARMRQIRDEFGAEAILPLSYGGSNGLLSQDTADAQLFRRFKTSRLARNVCAAPTTTVTDALYGRMPGVSYDDYRHANLIMIWGANPSTSASHLIPHIRTATRNGTALIVIDPRRTSLAKAADIHLAVRPGTDVVVALAIHRFLFEHGFADTSFLDTHTHHADILQERASEWPIDRAAAVADIDAGLLERAAEMYAETSPAVIRCGWGLERNRNGGNATMAVLALPAVAGKFGVRGGGYSMSSSRAFHVDENQWIREPEPNTRIVNMNHLGRALTEYDDPPIKMLFVYNCNPVVTLPDQNRILSGL</sequence>
<feature type="non-terminal residue" evidence="5">
    <location>
        <position position="405"/>
    </location>
</feature>
<evidence type="ECO:0000256" key="1">
    <source>
        <dbReference type="ARBA" id="ARBA00022723"/>
    </source>
</evidence>